<feature type="transmembrane region" description="Helical" evidence="5">
    <location>
        <begin position="135"/>
        <end position="153"/>
    </location>
</feature>
<evidence type="ECO:0000313" key="8">
    <source>
        <dbReference type="RefSeq" id="XP_065671600.1"/>
    </source>
</evidence>
<evidence type="ECO:0000256" key="5">
    <source>
        <dbReference type="SAM" id="Phobius"/>
    </source>
</evidence>
<dbReference type="RefSeq" id="XP_065671600.1">
    <property type="nucleotide sequence ID" value="XM_065815528.1"/>
</dbReference>
<keyword evidence="3 5" id="KW-1133">Transmembrane helix</keyword>
<protein>
    <submittedName>
        <fullName evidence="8">Lysosomal cholesterol signaling protein isoform X5</fullName>
    </submittedName>
</protein>
<dbReference type="PROSITE" id="PS50186">
    <property type="entry name" value="DEP"/>
    <property type="match status" value="1"/>
</dbReference>
<dbReference type="InterPro" id="IPR004776">
    <property type="entry name" value="Mem_transp_PIN-like"/>
</dbReference>
<keyword evidence="7" id="KW-1185">Reference proteome</keyword>
<feature type="transmembrane region" description="Helical" evidence="5">
    <location>
        <begin position="627"/>
        <end position="649"/>
    </location>
</feature>
<feature type="transmembrane region" description="Helical" evidence="5">
    <location>
        <begin position="68"/>
        <end position="89"/>
    </location>
</feature>
<evidence type="ECO:0000313" key="7">
    <source>
        <dbReference type="Proteomes" id="UP001652625"/>
    </source>
</evidence>
<organism evidence="7 8">
    <name type="scientific">Hydra vulgaris</name>
    <name type="common">Hydra</name>
    <name type="synonym">Hydra attenuata</name>
    <dbReference type="NCBI Taxonomy" id="6087"/>
    <lineage>
        <taxon>Eukaryota</taxon>
        <taxon>Metazoa</taxon>
        <taxon>Cnidaria</taxon>
        <taxon>Hydrozoa</taxon>
        <taxon>Hydroidolina</taxon>
        <taxon>Anthoathecata</taxon>
        <taxon>Aplanulata</taxon>
        <taxon>Hydridae</taxon>
        <taxon>Hydra</taxon>
    </lineage>
</organism>
<evidence type="ECO:0000259" key="6">
    <source>
        <dbReference type="PROSITE" id="PS50186"/>
    </source>
</evidence>
<feature type="transmembrane region" description="Helical" evidence="5">
    <location>
        <begin position="208"/>
        <end position="232"/>
    </location>
</feature>
<feature type="transmembrane region" description="Helical" evidence="5">
    <location>
        <begin position="307"/>
        <end position="327"/>
    </location>
</feature>
<feature type="domain" description="DEP" evidence="6">
    <location>
        <begin position="705"/>
        <end position="760"/>
    </location>
</feature>
<sequence>MTSAVMSILPTLLGCFLLTLIGFLTGRFHMVTAEQGKGIRIFTGNFLLPGLIFKAMAQVNFSIVNWQLWTALLISKSIFFVIVILTTLYFAKDNKFGKAGLFAICVTQSNDFAFGIPLFQAIFPPTHQFLTDYMYLIAPVSLALLNPIGFIFLEYQQAKNNFESSVISSQSTLFCKLFVITIKGIVTNPLIFTIVLGIIVNFTFKRQIGVFSIFLDSLSNAFSATALFYLGWSLGINRKKTPGRLLLLPVLLAVSKGSAHALHYVCHRLSGIFMPVMMRFVASNMVNNMLTGNRFDSNYTGNIAETFSFLYGTMPAAPTVMIFASKYQLAENIIGSTLVISTLFSGPIIFASVKMIEVINMSDIQMFLEIIIQVSTQISVIQIVCCVWVMIVFCCLQLFRHPLYRYTQMLIFFQLLLGISVIILRYTHNRSRGFSQFIVWMLFTSLYSCCGSAINMALNLFRVYLRKETCWIFSIIVYFTIFSMTTMLVICNPSITIGIESSPSFLLSASYKNNDGILFIVVGLITLTVIIFAFVKINQSYVQESYQHHHDSYQPIEENRTDTRMPISASIQILMSNWFSSSSTDLKYVTNHVILLLGISFMIVINICICLWNIIRPTQAKGIFLGVEMLAVVLTYGQAFFSLVTFGFLKEFFMLSEILRNHWIGPKVKKSPKLPNIDLLICHKFVKDHLSHCEEDLLETRQDGFSGKSFVDWLLEMQLVETRDDACVYANVLLQGHVLISFNGYEGLFSDDEVVYQFANSSLQTDTENSLFYS</sequence>
<proteinExistence type="predicted"/>
<feature type="transmembrane region" description="Helical" evidence="5">
    <location>
        <begin position="438"/>
        <end position="465"/>
    </location>
</feature>
<feature type="transmembrane region" description="Helical" evidence="5">
    <location>
        <begin position="593"/>
        <end position="615"/>
    </location>
</feature>
<dbReference type="PANTHER" id="PTHR22829:SF5">
    <property type="entry name" value="INTEGRAL MEMBRANE PROTEIN GPR155"/>
    <property type="match status" value="1"/>
</dbReference>
<dbReference type="InterPro" id="IPR036390">
    <property type="entry name" value="WH_DNA-bd_sf"/>
</dbReference>
<dbReference type="InterPro" id="IPR036388">
    <property type="entry name" value="WH-like_DNA-bd_sf"/>
</dbReference>
<evidence type="ECO:0000256" key="3">
    <source>
        <dbReference type="ARBA" id="ARBA00022989"/>
    </source>
</evidence>
<dbReference type="Pfam" id="PF03547">
    <property type="entry name" value="Mem_trans"/>
    <property type="match status" value="1"/>
</dbReference>
<feature type="transmembrane region" description="Helical" evidence="5">
    <location>
        <begin position="374"/>
        <end position="399"/>
    </location>
</feature>
<dbReference type="SUPFAM" id="SSF46785">
    <property type="entry name" value="Winged helix' DNA-binding domain"/>
    <property type="match status" value="1"/>
</dbReference>
<dbReference type="InterPro" id="IPR051832">
    <property type="entry name" value="mTOR-Rac_regulators"/>
</dbReference>
<dbReference type="Proteomes" id="UP001652625">
    <property type="component" value="Chromosome 13"/>
</dbReference>
<feature type="transmembrane region" description="Helical" evidence="5">
    <location>
        <begin position="38"/>
        <end position="56"/>
    </location>
</feature>
<dbReference type="Gene3D" id="1.10.10.10">
    <property type="entry name" value="Winged helix-like DNA-binding domain superfamily/Winged helix DNA-binding domain"/>
    <property type="match status" value="1"/>
</dbReference>
<dbReference type="GeneID" id="101234708"/>
<evidence type="ECO:0000256" key="2">
    <source>
        <dbReference type="ARBA" id="ARBA00022692"/>
    </source>
</evidence>
<accession>A0ABM4DB61</accession>
<name>A0ABM4DB61_HYDVU</name>
<feature type="transmembrane region" description="Helical" evidence="5">
    <location>
        <begin position="516"/>
        <end position="535"/>
    </location>
</feature>
<feature type="transmembrane region" description="Helical" evidence="5">
    <location>
        <begin position="173"/>
        <end position="202"/>
    </location>
</feature>
<dbReference type="PANTHER" id="PTHR22829">
    <property type="entry name" value="DEP DOMAIN PROTEIN"/>
    <property type="match status" value="1"/>
</dbReference>
<dbReference type="InterPro" id="IPR000591">
    <property type="entry name" value="DEP_dom"/>
</dbReference>
<keyword evidence="2 5" id="KW-0812">Transmembrane</keyword>
<evidence type="ECO:0000256" key="1">
    <source>
        <dbReference type="ARBA" id="ARBA00004141"/>
    </source>
</evidence>
<feature type="transmembrane region" description="Helical" evidence="5">
    <location>
        <begin position="333"/>
        <end position="353"/>
    </location>
</feature>
<gene>
    <name evidence="8" type="primary">LOC101234708</name>
</gene>
<feature type="transmembrane region" description="Helical" evidence="5">
    <location>
        <begin position="6"/>
        <end position="26"/>
    </location>
</feature>
<reference evidence="8" key="1">
    <citation type="submission" date="2025-08" db="UniProtKB">
        <authorList>
            <consortium name="RefSeq"/>
        </authorList>
    </citation>
    <scope>IDENTIFICATION</scope>
</reference>
<feature type="transmembrane region" description="Helical" evidence="5">
    <location>
        <begin position="471"/>
        <end position="495"/>
    </location>
</feature>
<evidence type="ECO:0000256" key="4">
    <source>
        <dbReference type="ARBA" id="ARBA00023136"/>
    </source>
</evidence>
<feature type="transmembrane region" description="Helical" evidence="5">
    <location>
        <begin position="101"/>
        <end position="123"/>
    </location>
</feature>
<feature type="transmembrane region" description="Helical" evidence="5">
    <location>
        <begin position="405"/>
        <end position="426"/>
    </location>
</feature>
<comment type="subcellular location">
    <subcellularLocation>
        <location evidence="1">Membrane</location>
        <topology evidence="1">Multi-pass membrane protein</topology>
    </subcellularLocation>
</comment>
<keyword evidence="4 5" id="KW-0472">Membrane</keyword>